<feature type="region of interest" description="Disordered" evidence="3">
    <location>
        <begin position="1"/>
        <end position="86"/>
    </location>
</feature>
<evidence type="ECO:0000256" key="1">
    <source>
        <dbReference type="ARBA" id="ARBA00022723"/>
    </source>
</evidence>
<dbReference type="InterPro" id="IPR041534">
    <property type="entry name" value="EF-hand_13"/>
</dbReference>
<reference evidence="5 6" key="1">
    <citation type="submission" date="2016-07" db="EMBL/GenBank/DDBJ databases">
        <title>Pervasive Adenine N6-methylation of Active Genes in Fungi.</title>
        <authorList>
            <consortium name="DOE Joint Genome Institute"/>
            <person name="Mondo S.J."/>
            <person name="Dannebaum R.O."/>
            <person name="Kuo R.C."/>
            <person name="Labutti K."/>
            <person name="Haridas S."/>
            <person name="Kuo A."/>
            <person name="Salamov A."/>
            <person name="Ahrendt S.R."/>
            <person name="Lipzen A."/>
            <person name="Sullivan W."/>
            <person name="Andreopoulos W.B."/>
            <person name="Clum A."/>
            <person name="Lindquist E."/>
            <person name="Daum C."/>
            <person name="Ramamoorthy G.K."/>
            <person name="Gryganskyi A."/>
            <person name="Culley D."/>
            <person name="Magnuson J.K."/>
            <person name="James T.Y."/>
            <person name="O'Malley M.A."/>
            <person name="Stajich J.E."/>
            <person name="Spatafora J.W."/>
            <person name="Visel A."/>
            <person name="Grigoriev I.V."/>
        </authorList>
    </citation>
    <scope>NUCLEOTIDE SEQUENCE [LARGE SCALE GENOMIC DNA]</scope>
    <source>
        <strain evidence="5 6">CBS 931.73</strain>
    </source>
</reference>
<keyword evidence="1" id="KW-0479">Metal-binding</keyword>
<accession>A0A1Y1XY21</accession>
<dbReference type="Pfam" id="PF13499">
    <property type="entry name" value="EF-hand_7"/>
    <property type="match status" value="1"/>
</dbReference>
<evidence type="ECO:0000256" key="3">
    <source>
        <dbReference type="SAM" id="MobiDB-lite"/>
    </source>
</evidence>
<dbReference type="Pfam" id="PF17958">
    <property type="entry name" value="EF-hand_13"/>
    <property type="match status" value="1"/>
</dbReference>
<dbReference type="GO" id="GO:0005509">
    <property type="term" value="F:calcium ion binding"/>
    <property type="evidence" value="ECO:0007669"/>
    <property type="project" value="InterPro"/>
</dbReference>
<evidence type="ECO:0000259" key="4">
    <source>
        <dbReference type="PROSITE" id="PS50222"/>
    </source>
</evidence>
<dbReference type="InParanoid" id="A0A1Y1XY21"/>
<dbReference type="Gene3D" id="1.10.238.220">
    <property type="match status" value="1"/>
</dbReference>
<dbReference type="EMBL" id="MCFE01000388">
    <property type="protein sequence ID" value="ORX90254.1"/>
    <property type="molecule type" value="Genomic_DNA"/>
</dbReference>
<comment type="caution">
    <text evidence="5">The sequence shown here is derived from an EMBL/GenBank/DDBJ whole genome shotgun (WGS) entry which is preliminary data.</text>
</comment>
<evidence type="ECO:0000313" key="6">
    <source>
        <dbReference type="Proteomes" id="UP000193498"/>
    </source>
</evidence>
<dbReference type="InterPro" id="IPR011992">
    <property type="entry name" value="EF-hand-dom_pair"/>
</dbReference>
<dbReference type="InterPro" id="IPR018247">
    <property type="entry name" value="EF_Hand_1_Ca_BS"/>
</dbReference>
<name>A0A1Y1XY21_9FUNG</name>
<feature type="domain" description="EF-hand" evidence="4">
    <location>
        <begin position="472"/>
        <end position="507"/>
    </location>
</feature>
<dbReference type="STRING" id="1314790.A0A1Y1XY21"/>
<dbReference type="OrthoDB" id="5586at2759"/>
<evidence type="ECO:0000313" key="5">
    <source>
        <dbReference type="EMBL" id="ORX90254.1"/>
    </source>
</evidence>
<keyword evidence="2" id="KW-0106">Calcium</keyword>
<dbReference type="PANTHER" id="PTHR14095">
    <property type="entry name" value="PHOSPHATASE 2A REGULATORY SUBUNIT-RELATED"/>
    <property type="match status" value="1"/>
</dbReference>
<gene>
    <name evidence="5" type="ORF">K493DRAFT_318104</name>
</gene>
<dbReference type="Gene3D" id="1.10.238.230">
    <property type="match status" value="1"/>
</dbReference>
<dbReference type="AlphaFoldDB" id="A0A1Y1XY21"/>
<evidence type="ECO:0000256" key="2">
    <source>
        <dbReference type="ARBA" id="ARBA00022837"/>
    </source>
</evidence>
<dbReference type="PROSITE" id="PS00018">
    <property type="entry name" value="EF_HAND_1"/>
    <property type="match status" value="1"/>
</dbReference>
<proteinExistence type="predicted"/>
<keyword evidence="6" id="KW-1185">Reference proteome</keyword>
<dbReference type="InterPro" id="IPR002048">
    <property type="entry name" value="EF_hand_dom"/>
</dbReference>
<dbReference type="GO" id="GO:0000159">
    <property type="term" value="C:protein phosphatase type 2A complex"/>
    <property type="evidence" value="ECO:0007669"/>
    <property type="project" value="TreeGrafter"/>
</dbReference>
<organism evidence="5 6">
    <name type="scientific">Basidiobolus meristosporus CBS 931.73</name>
    <dbReference type="NCBI Taxonomy" id="1314790"/>
    <lineage>
        <taxon>Eukaryota</taxon>
        <taxon>Fungi</taxon>
        <taxon>Fungi incertae sedis</taxon>
        <taxon>Zoopagomycota</taxon>
        <taxon>Entomophthoromycotina</taxon>
        <taxon>Basidiobolomycetes</taxon>
        <taxon>Basidiobolales</taxon>
        <taxon>Basidiobolaceae</taxon>
        <taxon>Basidiobolus</taxon>
    </lineage>
</organism>
<dbReference type="Gene3D" id="1.10.238.10">
    <property type="entry name" value="EF-hand"/>
    <property type="match status" value="1"/>
</dbReference>
<dbReference type="SUPFAM" id="SSF47473">
    <property type="entry name" value="EF-hand"/>
    <property type="match status" value="2"/>
</dbReference>
<sequence length="643" mass="74563">MSLTSPIRTPKSSKMLSSSLPQVDEVSDRFIQSPNRDEINRASYSPRYNDILKQKLASSNSPEKLSKAGSPYKPANSPRSPAPISPICARKSPKSFIFDSDVVGSPSSPLTRIRSPVEVYSPTRSTRLKFEALSPISDESAEYPPEEEDSFFLSPQKPKKLIFQEAEDNDIAASATALKKTSSRKIEGSERSVPAQVAPRSIPQFYFPRGNPELISTYHNQITCNLEKLKSIFDQQGSLTDETFVPVTEAFLLPRYFTFALFRKLEVILDCENSINYNQLMRGWRLIQKEAKDEASLGFYLLKQDDSNYLVPEDFYVVLEDIICGHPELEFLNGNTTFQDRYAETVVSRLFYDHNRSWTGKLRFEEFKRGKIMETIHSIENGIDSDESKTCFSYKDFYVIYCKFWELDEDHDLEINEDQLACYMEGSLTDKIIRRVIDGYGKISDLPLADYPEPKMSYRDFVWFILSEVNKSTPTAIEYWFRCLDIDGDGLLTVFELEYFYEEQLSRMEYAGVEYVSLDDCFCQMSDLVNPKKEGVITLMDLKNCPEANVFFDMFFNLSRFIDYESRPRHLRRKRRMGLFEETVSPWDEYVEVEYDRLVYGAEDDCEEEYTQEDNYNFLEEESDDTTQFAQTLRHAQDVVSSY</sequence>
<dbReference type="PANTHER" id="PTHR14095:SF0">
    <property type="entry name" value="MIP22305P"/>
    <property type="match status" value="1"/>
</dbReference>
<dbReference type="FunFam" id="1.10.238.10:FF:000025">
    <property type="entry name" value="serine/threonine-protein phosphatase 2A regulatory subunit B'' subunit alpha"/>
    <property type="match status" value="1"/>
</dbReference>
<protein>
    <recommendedName>
        <fullName evidence="4">EF-hand domain-containing protein</fullName>
    </recommendedName>
</protein>
<dbReference type="PROSITE" id="PS50222">
    <property type="entry name" value="EF_HAND_2"/>
    <property type="match status" value="1"/>
</dbReference>
<dbReference type="GO" id="GO:0019888">
    <property type="term" value="F:protein phosphatase regulator activity"/>
    <property type="evidence" value="ECO:0007669"/>
    <property type="project" value="TreeGrafter"/>
</dbReference>
<feature type="compositionally biased region" description="Low complexity" evidence="3">
    <location>
        <begin position="10"/>
        <end position="21"/>
    </location>
</feature>
<dbReference type="Proteomes" id="UP000193498">
    <property type="component" value="Unassembled WGS sequence"/>
</dbReference>